<protein>
    <submittedName>
        <fullName evidence="2">TPR-like protein</fullName>
    </submittedName>
</protein>
<dbReference type="STRING" id="1328759.A0A5C2SP38"/>
<dbReference type="InterPro" id="IPR052769">
    <property type="entry name" value="TPR_domain_protein"/>
</dbReference>
<evidence type="ECO:0000256" key="1">
    <source>
        <dbReference type="SAM" id="MobiDB-lite"/>
    </source>
</evidence>
<dbReference type="SUPFAM" id="SSF48452">
    <property type="entry name" value="TPR-like"/>
    <property type="match status" value="1"/>
</dbReference>
<dbReference type="OrthoDB" id="1872379at2759"/>
<dbReference type="Proteomes" id="UP000313359">
    <property type="component" value="Unassembled WGS sequence"/>
</dbReference>
<keyword evidence="3" id="KW-1185">Reference proteome</keyword>
<dbReference type="Gene3D" id="1.25.40.10">
    <property type="entry name" value="Tetratricopeptide repeat domain"/>
    <property type="match status" value="1"/>
</dbReference>
<accession>A0A5C2SP38</accession>
<reference evidence="2" key="1">
    <citation type="journal article" date="2018" name="Genome Biol. Evol.">
        <title>Genomics and development of Lentinus tigrinus, a white-rot wood-decaying mushroom with dimorphic fruiting bodies.</title>
        <authorList>
            <person name="Wu B."/>
            <person name="Xu Z."/>
            <person name="Knudson A."/>
            <person name="Carlson A."/>
            <person name="Chen N."/>
            <person name="Kovaka S."/>
            <person name="LaButti K."/>
            <person name="Lipzen A."/>
            <person name="Pennachio C."/>
            <person name="Riley R."/>
            <person name="Schakwitz W."/>
            <person name="Umezawa K."/>
            <person name="Ohm R.A."/>
            <person name="Grigoriev I.V."/>
            <person name="Nagy L.G."/>
            <person name="Gibbons J."/>
            <person name="Hibbett D."/>
        </authorList>
    </citation>
    <scope>NUCLEOTIDE SEQUENCE [LARGE SCALE GENOMIC DNA]</scope>
    <source>
        <strain evidence="2">ALCF2SS1-6</strain>
    </source>
</reference>
<sequence>MADDAVPAPSADDSSSKNVELPSAADNTRDPLDVRTCLSHAEELKQEGNDHFRARRWDEALAAYKSALGHLPARLQLQSKGKEKDIDPTEDDLEDSRPKDDSPAESSTQPDTLDAQAPLTEVEIECAKARAILNANIGACYMKLGEHKEVVAACTEVLKDDPKYIKALQRRASANEEINSWSSLSGAQEDYKTLLELLPPTSPDVVNIRRSLAVLGPRVEAAQKRETTEMLDKLKGLGNSILGNFGLSTNNFQFVPNGQGGYSMNFVQNPT</sequence>
<evidence type="ECO:0000313" key="2">
    <source>
        <dbReference type="EMBL" id="RPD64907.1"/>
    </source>
</evidence>
<gene>
    <name evidence="2" type="ORF">L227DRAFT_571365</name>
</gene>
<dbReference type="EMBL" id="ML122253">
    <property type="protein sequence ID" value="RPD64907.1"/>
    <property type="molecule type" value="Genomic_DNA"/>
</dbReference>
<name>A0A5C2SP38_9APHY</name>
<dbReference type="SMART" id="SM00028">
    <property type="entry name" value="TPR"/>
    <property type="match status" value="2"/>
</dbReference>
<dbReference type="PANTHER" id="PTHR46014:SF1">
    <property type="entry name" value="TETRATRICOPEPTIDE REPEAT PROTEIN 1"/>
    <property type="match status" value="1"/>
</dbReference>
<feature type="region of interest" description="Disordered" evidence="1">
    <location>
        <begin position="1"/>
        <end position="34"/>
    </location>
</feature>
<dbReference type="InterPro" id="IPR019734">
    <property type="entry name" value="TPR_rpt"/>
</dbReference>
<dbReference type="PANTHER" id="PTHR46014">
    <property type="entry name" value="TETRATRICOPEPTIDE REPEAT PROTEIN 1"/>
    <property type="match status" value="1"/>
</dbReference>
<organism evidence="2 3">
    <name type="scientific">Lentinus tigrinus ALCF2SS1-6</name>
    <dbReference type="NCBI Taxonomy" id="1328759"/>
    <lineage>
        <taxon>Eukaryota</taxon>
        <taxon>Fungi</taxon>
        <taxon>Dikarya</taxon>
        <taxon>Basidiomycota</taxon>
        <taxon>Agaricomycotina</taxon>
        <taxon>Agaricomycetes</taxon>
        <taxon>Polyporales</taxon>
        <taxon>Polyporaceae</taxon>
        <taxon>Lentinus</taxon>
    </lineage>
</organism>
<dbReference type="InterPro" id="IPR011990">
    <property type="entry name" value="TPR-like_helical_dom_sf"/>
</dbReference>
<feature type="region of interest" description="Disordered" evidence="1">
    <location>
        <begin position="75"/>
        <end position="117"/>
    </location>
</feature>
<feature type="compositionally biased region" description="Low complexity" evidence="1">
    <location>
        <begin position="1"/>
        <end position="13"/>
    </location>
</feature>
<dbReference type="AlphaFoldDB" id="A0A5C2SP38"/>
<evidence type="ECO:0000313" key="3">
    <source>
        <dbReference type="Proteomes" id="UP000313359"/>
    </source>
</evidence>
<proteinExistence type="predicted"/>